<comment type="caution">
    <text evidence="2">The sequence shown here is derived from an EMBL/GenBank/DDBJ whole genome shotgun (WGS) entry which is preliminary data.</text>
</comment>
<name>A0A0F9M604_9ZZZZ</name>
<dbReference type="InterPro" id="IPR044925">
    <property type="entry name" value="His-Me_finger_sf"/>
</dbReference>
<dbReference type="EMBL" id="LAZR01005104">
    <property type="protein sequence ID" value="KKN02815.1"/>
    <property type="molecule type" value="Genomic_DNA"/>
</dbReference>
<organism evidence="2">
    <name type="scientific">marine sediment metagenome</name>
    <dbReference type="NCBI Taxonomy" id="412755"/>
    <lineage>
        <taxon>unclassified sequences</taxon>
        <taxon>metagenomes</taxon>
        <taxon>ecological metagenomes</taxon>
    </lineage>
</organism>
<dbReference type="Gene3D" id="3.90.75.20">
    <property type="match status" value="1"/>
</dbReference>
<accession>A0A0F9M604</accession>
<protein>
    <recommendedName>
        <fullName evidence="1">HNH nuclease domain-containing protein</fullName>
    </recommendedName>
</protein>
<dbReference type="InterPro" id="IPR003615">
    <property type="entry name" value="HNH_nuc"/>
</dbReference>
<sequence>MIVQRQRDVFLDDVVLLNIGDFRYAIIDKAQYENVAQWRWCLRKSNVCWYICRKSITDGKESRIYLHRFITNAPAGKQVHHRNHNTLDNRLENLFVCSPKEHNQQA</sequence>
<evidence type="ECO:0000259" key="1">
    <source>
        <dbReference type="Pfam" id="PF13392"/>
    </source>
</evidence>
<dbReference type="AlphaFoldDB" id="A0A0F9M604"/>
<evidence type="ECO:0000313" key="2">
    <source>
        <dbReference type="EMBL" id="KKN02815.1"/>
    </source>
</evidence>
<feature type="domain" description="HNH nuclease" evidence="1">
    <location>
        <begin position="74"/>
        <end position="104"/>
    </location>
</feature>
<gene>
    <name evidence="2" type="ORF">LCGC14_1113830</name>
</gene>
<dbReference type="Pfam" id="PF13392">
    <property type="entry name" value="HNH_3"/>
    <property type="match status" value="1"/>
</dbReference>
<dbReference type="SUPFAM" id="SSF54060">
    <property type="entry name" value="His-Me finger endonucleases"/>
    <property type="match status" value="1"/>
</dbReference>
<reference evidence="2" key="1">
    <citation type="journal article" date="2015" name="Nature">
        <title>Complex archaea that bridge the gap between prokaryotes and eukaryotes.</title>
        <authorList>
            <person name="Spang A."/>
            <person name="Saw J.H."/>
            <person name="Jorgensen S.L."/>
            <person name="Zaremba-Niedzwiedzka K."/>
            <person name="Martijn J."/>
            <person name="Lind A.E."/>
            <person name="van Eijk R."/>
            <person name="Schleper C."/>
            <person name="Guy L."/>
            <person name="Ettema T.J."/>
        </authorList>
    </citation>
    <scope>NUCLEOTIDE SEQUENCE</scope>
</reference>
<proteinExistence type="predicted"/>